<reference evidence="1" key="1">
    <citation type="submission" date="2016-10" db="EMBL/GenBank/DDBJ databases">
        <title>Sequence of Gallionella enrichment culture.</title>
        <authorList>
            <person name="Poehlein A."/>
            <person name="Muehling M."/>
            <person name="Daniel R."/>
        </authorList>
    </citation>
    <scope>NUCLEOTIDE SEQUENCE</scope>
</reference>
<dbReference type="InterPro" id="IPR016545">
    <property type="entry name" value="UCP009120_prtse"/>
</dbReference>
<dbReference type="InterPro" id="IPR029055">
    <property type="entry name" value="Ntn_hydrolases_N"/>
</dbReference>
<gene>
    <name evidence="1" type="ORF">GALL_284610</name>
</gene>
<sequence length="247" mass="27421">MTYCCAVKLNAGLVFAADTRTHAGVDNVGRFSKLHVLEQPGERVIALLSSGNLSVTQGAIEHLHRAVRRRDAQTWTSVPSLADVALLLGDAMREVRARDEPYLKAGGIDASASFLLGGQIRGERQRLFLVYSEGNSIEATAETPFLQTGEVKYGKPILDRVIRPEVSLLDATKCVLVSFDSTIRSNVSVGLPIDLLLLPRERLAADLRYRIDEHDAYWRELSERWGAGVRRVFADLPPPQWYPQAQQ</sequence>
<dbReference type="EMBL" id="MLJW01000321">
    <property type="protein sequence ID" value="OIQ89657.1"/>
    <property type="molecule type" value="Genomic_DNA"/>
</dbReference>
<organism evidence="1">
    <name type="scientific">mine drainage metagenome</name>
    <dbReference type="NCBI Taxonomy" id="410659"/>
    <lineage>
        <taxon>unclassified sequences</taxon>
        <taxon>metagenomes</taxon>
        <taxon>ecological metagenomes</taxon>
    </lineage>
</organism>
<dbReference type="PIRSF" id="PIRSF009120">
    <property type="entry name" value="UCP009120_prtse"/>
    <property type="match status" value="1"/>
</dbReference>
<dbReference type="Gene3D" id="3.60.20.10">
    <property type="entry name" value="Glutamine Phosphoribosylpyrophosphate, subunit 1, domain 1"/>
    <property type="match status" value="1"/>
</dbReference>
<comment type="caution">
    <text evidence="1">The sequence shown here is derived from an EMBL/GenBank/DDBJ whole genome shotgun (WGS) entry which is preliminary data.</text>
</comment>
<proteinExistence type="predicted"/>
<dbReference type="SUPFAM" id="SSF56235">
    <property type="entry name" value="N-terminal nucleophile aminohydrolases (Ntn hydrolases)"/>
    <property type="match status" value="1"/>
</dbReference>
<dbReference type="AlphaFoldDB" id="A0A1J5R114"/>
<name>A0A1J5R114_9ZZZZ</name>
<evidence type="ECO:0000313" key="1">
    <source>
        <dbReference type="EMBL" id="OIQ89657.1"/>
    </source>
</evidence>
<evidence type="ECO:0008006" key="2">
    <source>
        <dbReference type="Google" id="ProtNLM"/>
    </source>
</evidence>
<accession>A0A1J5R114</accession>
<protein>
    <recommendedName>
        <fullName evidence="2">Proteasome-type protease</fullName>
    </recommendedName>
</protein>